<evidence type="ECO:0000313" key="2">
    <source>
        <dbReference type="Proteomes" id="UP000281604"/>
    </source>
</evidence>
<accession>A0A3M4AAD5</accession>
<evidence type="ECO:0000313" key="1">
    <source>
        <dbReference type="EMBL" id="RMP03868.1"/>
    </source>
</evidence>
<dbReference type="EMBL" id="RBQE01000346">
    <property type="protein sequence ID" value="RMP03868.1"/>
    <property type="molecule type" value="Genomic_DNA"/>
</dbReference>
<proteinExistence type="predicted"/>
<dbReference type="AlphaFoldDB" id="A0A3M4AAD5"/>
<name>A0A3M4AAD5_9PSED</name>
<organism evidence="1 2">
    <name type="scientific">Pseudomonas syringae pv. persicae</name>
    <dbReference type="NCBI Taxonomy" id="237306"/>
    <lineage>
        <taxon>Bacteria</taxon>
        <taxon>Pseudomonadati</taxon>
        <taxon>Pseudomonadota</taxon>
        <taxon>Gammaproteobacteria</taxon>
        <taxon>Pseudomonadales</taxon>
        <taxon>Pseudomonadaceae</taxon>
        <taxon>Pseudomonas</taxon>
    </lineage>
</organism>
<dbReference type="Proteomes" id="UP000281604">
    <property type="component" value="Unassembled WGS sequence"/>
</dbReference>
<sequence>MVLGAAFSWGMPMAFTAETGELPAAAWLLYIANLLWTVGYDT</sequence>
<protein>
    <submittedName>
        <fullName evidence="1">Uncharacterized protein</fullName>
    </submittedName>
</protein>
<reference evidence="1 2" key="1">
    <citation type="submission" date="2018-08" db="EMBL/GenBank/DDBJ databases">
        <title>Recombination of ecologically and evolutionarily significant loci maintains genetic cohesion in the Pseudomonas syringae species complex.</title>
        <authorList>
            <person name="Dillon M."/>
            <person name="Thakur S."/>
            <person name="Almeida R.N.D."/>
            <person name="Weir B.S."/>
            <person name="Guttman D.S."/>
        </authorList>
    </citation>
    <scope>NUCLEOTIDE SEQUENCE [LARGE SCALE GENOMIC DNA]</scope>
    <source>
        <strain evidence="1 2">ICMP 3706</strain>
    </source>
</reference>
<comment type="caution">
    <text evidence="1">The sequence shown here is derived from an EMBL/GenBank/DDBJ whole genome shotgun (WGS) entry which is preliminary data.</text>
</comment>
<gene>
    <name evidence="1" type="ORF">ALQ30_200171</name>
</gene>